<organism evidence="2 3">
    <name type="scientific">Paramagnetospirillum magnetotacticum MS-1</name>
    <dbReference type="NCBI Taxonomy" id="272627"/>
    <lineage>
        <taxon>Bacteria</taxon>
        <taxon>Pseudomonadati</taxon>
        <taxon>Pseudomonadota</taxon>
        <taxon>Alphaproteobacteria</taxon>
        <taxon>Rhodospirillales</taxon>
        <taxon>Magnetospirillaceae</taxon>
        <taxon>Paramagnetospirillum</taxon>
    </lineage>
</organism>
<feature type="transmembrane region" description="Helical" evidence="1">
    <location>
        <begin position="189"/>
        <end position="208"/>
    </location>
</feature>
<keyword evidence="3" id="KW-1185">Reference proteome</keyword>
<feature type="transmembrane region" description="Helical" evidence="1">
    <location>
        <begin position="220"/>
        <end position="253"/>
    </location>
</feature>
<feature type="transmembrane region" description="Helical" evidence="1">
    <location>
        <begin position="400"/>
        <end position="425"/>
    </location>
</feature>
<reference evidence="2 3" key="1">
    <citation type="submission" date="2015-01" db="EMBL/GenBank/DDBJ databases">
        <title>Genome Sequence of Magnetospirillum magnetotacticum Strain MS-1.</title>
        <authorList>
            <person name="Marinov G.K."/>
            <person name="Smalley M.D."/>
            <person name="DeSalvo G."/>
        </authorList>
    </citation>
    <scope>NUCLEOTIDE SEQUENCE [LARGE SCALE GENOMIC DNA]</scope>
    <source>
        <strain evidence="2 3">MS-1</strain>
    </source>
</reference>
<dbReference type="EMBL" id="JXSL01000023">
    <property type="protein sequence ID" value="KIL99563.1"/>
    <property type="molecule type" value="Genomic_DNA"/>
</dbReference>
<sequence length="673" mass="73216">MLLGGALAQVDLPTSYASWGALVRSSPDPSLPQVLGPALVLLLALPMALGSLPSFRFGYWDKAEPMVVWLNLCAGLGALALARCAWANPRMTLANLSHPYVLAPLAVALWSLVAASFIAQPRLSLLGVPQSGLGALWFLDLAIMIACGLMVRDCQLAWRLLCWAAAAVALAVAGLKVFDRLSADLDHTLLLYVEAYYGWIGVALPVLARPWAWARRDWPLAVMLAFASLGCVFASHSLTAWSILIGGAVLVLLSERLPVWPIRMVTRSPWGAAALVGGAALLPPFALRVAKPFLDSPSLVDRAHLQDMMLADMARSSFWLSGQGWGRVQDAFHANLNVTGENLWQPTWIFLSSDYFSSHNWLLDTLHAVGLPGAILVLAGFMVLPLYAAPAARPTATVLALAYALIAAVWFHLCFSLPFFALGMAAVARSVDERTVPAFFRRGGAWGLMLVATLPLFASQILAEYGLNIRDLRRDVANRTAMERVWPADPRGSDLETAEAIRDAFADFAKEGGRTNPALVPAARAMMATLRERIPQSDSIMLITVGLGVQSYLYFSKELAWLAPDLPGSRDLWRLWLERLLLLAPGRTDQAIAYLTDRAMAGDLTAVEQLVTPIIGRDSRDPVGLYFRGLLLILGRDPAMRPQAIASFRASAAAGIERFMPLDPVVRQLIEFR</sequence>
<proteinExistence type="predicted"/>
<feature type="transmembrane region" description="Helical" evidence="1">
    <location>
        <begin position="445"/>
        <end position="467"/>
    </location>
</feature>
<keyword evidence="1" id="KW-0812">Transmembrane</keyword>
<protein>
    <submittedName>
        <fullName evidence="2">Uncharacterized protein</fullName>
    </submittedName>
</protein>
<feature type="transmembrane region" description="Helical" evidence="1">
    <location>
        <begin position="265"/>
        <end position="287"/>
    </location>
</feature>
<feature type="transmembrane region" description="Helical" evidence="1">
    <location>
        <begin position="67"/>
        <end position="88"/>
    </location>
</feature>
<keyword evidence="1" id="KW-1133">Transmembrane helix</keyword>
<feature type="transmembrane region" description="Helical" evidence="1">
    <location>
        <begin position="157"/>
        <end position="177"/>
    </location>
</feature>
<evidence type="ECO:0000313" key="2">
    <source>
        <dbReference type="EMBL" id="KIL99563.1"/>
    </source>
</evidence>
<accession>A0A0C2YWR0</accession>
<feature type="transmembrane region" description="Helical" evidence="1">
    <location>
        <begin position="366"/>
        <end position="388"/>
    </location>
</feature>
<name>A0A0C2YWR0_PARME</name>
<feature type="transmembrane region" description="Helical" evidence="1">
    <location>
        <begin position="34"/>
        <end position="55"/>
    </location>
</feature>
<gene>
    <name evidence="2" type="ORF">CCC_04079</name>
</gene>
<evidence type="ECO:0000313" key="3">
    <source>
        <dbReference type="Proteomes" id="UP000031971"/>
    </source>
</evidence>
<keyword evidence="1" id="KW-0472">Membrane</keyword>
<comment type="caution">
    <text evidence="2">The sequence shown here is derived from an EMBL/GenBank/DDBJ whole genome shotgun (WGS) entry which is preliminary data.</text>
</comment>
<evidence type="ECO:0000256" key="1">
    <source>
        <dbReference type="SAM" id="Phobius"/>
    </source>
</evidence>
<feature type="transmembrane region" description="Helical" evidence="1">
    <location>
        <begin position="131"/>
        <end position="151"/>
    </location>
</feature>
<feature type="transmembrane region" description="Helical" evidence="1">
    <location>
        <begin position="100"/>
        <end position="119"/>
    </location>
</feature>
<dbReference type="Proteomes" id="UP000031971">
    <property type="component" value="Unassembled WGS sequence"/>
</dbReference>
<dbReference type="AlphaFoldDB" id="A0A0C2YWR0"/>